<gene>
    <name evidence="1" type="ORF">ATE48_10225</name>
</gene>
<protein>
    <submittedName>
        <fullName evidence="1">Uncharacterized protein</fullName>
    </submittedName>
</protein>
<evidence type="ECO:0000313" key="2">
    <source>
        <dbReference type="Proteomes" id="UP000092498"/>
    </source>
</evidence>
<dbReference type="AlphaFoldDB" id="A0A1B1AI86"/>
<dbReference type="STRING" id="1759059.ATE48_10225"/>
<reference evidence="1 2" key="1">
    <citation type="submission" date="2015-11" db="EMBL/GenBank/DDBJ databases">
        <title>Whole-Genome Sequence of Candidatus Oderbacter manganicum from the National Park Lower Oder Valley, Germany.</title>
        <authorList>
            <person name="Braun B."/>
            <person name="Liere K."/>
            <person name="Szewzyk U."/>
        </authorList>
    </citation>
    <scope>NUCLEOTIDE SEQUENCE [LARGE SCALE GENOMIC DNA]</scope>
    <source>
        <strain evidence="1 2">OTSz_A_272</strain>
    </source>
</reference>
<proteinExistence type="predicted"/>
<evidence type="ECO:0000313" key="1">
    <source>
        <dbReference type="EMBL" id="ANP46265.1"/>
    </source>
</evidence>
<dbReference type="EMBL" id="CP013244">
    <property type="protein sequence ID" value="ANP46265.1"/>
    <property type="molecule type" value="Genomic_DNA"/>
</dbReference>
<organism evidence="1 2">
    <name type="scientific">Candidatus Viadribacter manganicus</name>
    <dbReference type="NCBI Taxonomy" id="1759059"/>
    <lineage>
        <taxon>Bacteria</taxon>
        <taxon>Pseudomonadati</taxon>
        <taxon>Pseudomonadota</taxon>
        <taxon>Alphaproteobacteria</taxon>
        <taxon>Hyphomonadales</taxon>
        <taxon>Hyphomonadaceae</taxon>
        <taxon>Candidatus Viadribacter</taxon>
    </lineage>
</organism>
<keyword evidence="2" id="KW-1185">Reference proteome</keyword>
<dbReference type="RefSeq" id="WP_066770992.1">
    <property type="nucleotide sequence ID" value="NZ_CP013244.1"/>
</dbReference>
<dbReference type="InParanoid" id="A0A1B1AI86"/>
<sequence length="155" mass="17061">MIESLIKAGPITRIVRVGYAPFEGDDPIEITFESGAVFNIDIGFEGATDIVVREGTLLETAYGHLRSDEPDAFKAIQRDWSSEDIELPWLIGAELKNPRRLAMTNPYRVDVGYVFDVNGRDFALFGEADFISANELDDEDNEGLGLEVGAPYSAA</sequence>
<dbReference type="Proteomes" id="UP000092498">
    <property type="component" value="Chromosome"/>
</dbReference>
<name>A0A1B1AI86_9PROT</name>
<dbReference type="OrthoDB" id="8479260at2"/>
<dbReference type="KEGG" id="cbot:ATE48_10225"/>
<accession>A0A1B1AI86</accession>